<dbReference type="EMBL" id="JAVFWL010000003">
    <property type="protein sequence ID" value="KAK6742236.1"/>
    <property type="molecule type" value="Genomic_DNA"/>
</dbReference>
<evidence type="ECO:0000313" key="1">
    <source>
        <dbReference type="EMBL" id="KAK6742236.1"/>
    </source>
</evidence>
<proteinExistence type="predicted"/>
<organism evidence="1 2">
    <name type="scientific">Necator americanus</name>
    <name type="common">Human hookworm</name>
    <dbReference type="NCBI Taxonomy" id="51031"/>
    <lineage>
        <taxon>Eukaryota</taxon>
        <taxon>Metazoa</taxon>
        <taxon>Ecdysozoa</taxon>
        <taxon>Nematoda</taxon>
        <taxon>Chromadorea</taxon>
        <taxon>Rhabditida</taxon>
        <taxon>Rhabditina</taxon>
        <taxon>Rhabditomorpha</taxon>
        <taxon>Strongyloidea</taxon>
        <taxon>Ancylostomatidae</taxon>
        <taxon>Bunostominae</taxon>
        <taxon>Necator</taxon>
    </lineage>
</organism>
<gene>
    <name evidence="1" type="primary">Necator_chrIII.g10618</name>
    <name evidence="1" type="ORF">RB195_009853</name>
</gene>
<keyword evidence="2" id="KW-1185">Reference proteome</keyword>
<accession>A0ABR1CV81</accession>
<dbReference type="Proteomes" id="UP001303046">
    <property type="component" value="Unassembled WGS sequence"/>
</dbReference>
<sequence length="143" mass="15537">MVRRCLDALASEGRHRKIPGTNLLDPSITPWPPVTREISGGGIYGMFGSEGEQNIPLLHLVNTAAQTNPRLSFPMMVPPTAVPRWSSGSAAPIMPSTPNLFLQQMYGTQMQPPRLQYPQQVDLLWGMLNTIAQGSGPTIATEA</sequence>
<comment type="caution">
    <text evidence="1">The sequence shown here is derived from an EMBL/GenBank/DDBJ whole genome shotgun (WGS) entry which is preliminary data.</text>
</comment>
<protein>
    <submittedName>
        <fullName evidence="1">Uncharacterized protein</fullName>
    </submittedName>
</protein>
<reference evidence="1 2" key="1">
    <citation type="submission" date="2023-08" db="EMBL/GenBank/DDBJ databases">
        <title>A Necator americanus chromosomal reference genome.</title>
        <authorList>
            <person name="Ilik V."/>
            <person name="Petrzelkova K.J."/>
            <person name="Pardy F."/>
            <person name="Fuh T."/>
            <person name="Niatou-Singa F.S."/>
            <person name="Gouil Q."/>
            <person name="Baker L."/>
            <person name="Ritchie M.E."/>
            <person name="Jex A.R."/>
            <person name="Gazzola D."/>
            <person name="Li H."/>
            <person name="Toshio Fujiwara R."/>
            <person name="Zhan B."/>
            <person name="Aroian R.V."/>
            <person name="Pafco B."/>
            <person name="Schwarz E.M."/>
        </authorList>
    </citation>
    <scope>NUCLEOTIDE SEQUENCE [LARGE SCALE GENOMIC DNA]</scope>
    <source>
        <strain evidence="1 2">Aroian</strain>
        <tissue evidence="1">Whole animal</tissue>
    </source>
</reference>
<name>A0ABR1CV81_NECAM</name>
<evidence type="ECO:0000313" key="2">
    <source>
        <dbReference type="Proteomes" id="UP001303046"/>
    </source>
</evidence>